<organism evidence="1 2">
    <name type="scientific">Enterobacter cloacae</name>
    <dbReference type="NCBI Taxonomy" id="550"/>
    <lineage>
        <taxon>Bacteria</taxon>
        <taxon>Pseudomonadati</taxon>
        <taxon>Pseudomonadota</taxon>
        <taxon>Gammaproteobacteria</taxon>
        <taxon>Enterobacterales</taxon>
        <taxon>Enterobacteriaceae</taxon>
        <taxon>Enterobacter</taxon>
        <taxon>Enterobacter cloacae complex</taxon>
    </lineage>
</organism>
<reference evidence="1 2" key="1">
    <citation type="submission" date="2018-06" db="EMBL/GenBank/DDBJ databases">
        <authorList>
            <consortium name="Pathogen Informatics"/>
            <person name="Doyle S."/>
        </authorList>
    </citation>
    <scope>NUCLEOTIDE SEQUENCE [LARGE SCALE GENOMIC DNA]</scope>
    <source>
        <strain evidence="1 2">NCTC10005</strain>
    </source>
</reference>
<evidence type="ECO:0000313" key="2">
    <source>
        <dbReference type="Proteomes" id="UP000255106"/>
    </source>
</evidence>
<dbReference type="AlphaFoldDB" id="A0A377LT49"/>
<proteinExistence type="predicted"/>
<sequence>MLPSPTGLRDPHRKSAHRRLPLLLGEGWGEGEHTALVVILRAALLLLFMNHCGSLSLQVER</sequence>
<name>A0A377LT49_ENTCL</name>
<dbReference type="Proteomes" id="UP000255106">
    <property type="component" value="Unassembled WGS sequence"/>
</dbReference>
<gene>
    <name evidence="1" type="ORF">NCTC10005_02254</name>
</gene>
<accession>A0A377LT49</accession>
<protein>
    <submittedName>
        <fullName evidence="1">Uncharacterized protein</fullName>
    </submittedName>
</protein>
<evidence type="ECO:0000313" key="1">
    <source>
        <dbReference type="EMBL" id="STQ09545.1"/>
    </source>
</evidence>
<dbReference type="EMBL" id="UGJB01000004">
    <property type="protein sequence ID" value="STQ09545.1"/>
    <property type="molecule type" value="Genomic_DNA"/>
</dbReference>